<dbReference type="Gene3D" id="3.10.20.30">
    <property type="match status" value="1"/>
</dbReference>
<protein>
    <submittedName>
        <fullName evidence="7">Aerobic-type carbon monoxide dehydrogenase, small subunit CoxS/CutS-like protein</fullName>
    </submittedName>
</protein>
<dbReference type="GO" id="GO:0046872">
    <property type="term" value="F:metal ion binding"/>
    <property type="evidence" value="ECO:0007669"/>
    <property type="project" value="UniProtKB-KW"/>
</dbReference>
<keyword evidence="1" id="KW-0001">2Fe-2S</keyword>
<keyword evidence="5" id="KW-0411">Iron-sulfur</keyword>
<evidence type="ECO:0000256" key="4">
    <source>
        <dbReference type="ARBA" id="ARBA00023004"/>
    </source>
</evidence>
<dbReference type="PROSITE" id="PS51085">
    <property type="entry name" value="2FE2S_FER_2"/>
    <property type="match status" value="1"/>
</dbReference>
<dbReference type="GO" id="GO:0051537">
    <property type="term" value="F:2 iron, 2 sulfur cluster binding"/>
    <property type="evidence" value="ECO:0007669"/>
    <property type="project" value="UniProtKB-KW"/>
</dbReference>
<dbReference type="KEGG" id="dti:Desti_1839"/>
<dbReference type="eggNOG" id="COG2080">
    <property type="taxonomic scope" value="Bacteria"/>
</dbReference>
<evidence type="ECO:0000256" key="2">
    <source>
        <dbReference type="ARBA" id="ARBA00022723"/>
    </source>
</evidence>
<dbReference type="FunFam" id="3.10.20.30:FF:000020">
    <property type="entry name" value="Xanthine dehydrogenase iron-sulfur subunit"/>
    <property type="match status" value="1"/>
</dbReference>
<dbReference type="InterPro" id="IPR001041">
    <property type="entry name" value="2Fe-2S_ferredoxin-type"/>
</dbReference>
<evidence type="ECO:0000259" key="6">
    <source>
        <dbReference type="PROSITE" id="PS51085"/>
    </source>
</evidence>
<dbReference type="Pfam" id="PF00111">
    <property type="entry name" value="Fer2"/>
    <property type="match status" value="1"/>
</dbReference>
<accession>I4C4Q6</accession>
<dbReference type="PROSITE" id="PS00197">
    <property type="entry name" value="2FE2S_FER_1"/>
    <property type="match status" value="1"/>
</dbReference>
<dbReference type="RefSeq" id="WP_014809693.1">
    <property type="nucleotide sequence ID" value="NC_018025.1"/>
</dbReference>
<dbReference type="Pfam" id="PF01799">
    <property type="entry name" value="Fer2_2"/>
    <property type="match status" value="1"/>
</dbReference>
<keyword evidence="3" id="KW-0560">Oxidoreductase</keyword>
<dbReference type="PANTHER" id="PTHR44379:SF8">
    <property type="entry name" value="XANTHINE DEHYDROGENASE IRON-SULFUR-BINDING SUBUNIT XDHC-RELATED"/>
    <property type="match status" value="1"/>
</dbReference>
<dbReference type="InterPro" id="IPR051452">
    <property type="entry name" value="Diverse_Oxidoreductases"/>
</dbReference>
<dbReference type="InterPro" id="IPR012675">
    <property type="entry name" value="Beta-grasp_dom_sf"/>
</dbReference>
<evidence type="ECO:0000256" key="1">
    <source>
        <dbReference type="ARBA" id="ARBA00022714"/>
    </source>
</evidence>
<dbReference type="Gene3D" id="1.10.150.120">
    <property type="entry name" value="[2Fe-2S]-binding domain"/>
    <property type="match status" value="1"/>
</dbReference>
<dbReference type="InterPro" id="IPR006058">
    <property type="entry name" value="2Fe2S_fd_BS"/>
</dbReference>
<feature type="domain" description="2Fe-2S ferredoxin-type" evidence="6">
    <location>
        <begin position="3"/>
        <end position="79"/>
    </location>
</feature>
<dbReference type="SUPFAM" id="SSF47741">
    <property type="entry name" value="CO dehydrogenase ISP C-domain like"/>
    <property type="match status" value="1"/>
</dbReference>
<dbReference type="EMBL" id="CP003360">
    <property type="protein sequence ID" value="AFM24547.1"/>
    <property type="molecule type" value="Genomic_DNA"/>
</dbReference>
<evidence type="ECO:0000256" key="3">
    <source>
        <dbReference type="ARBA" id="ARBA00023002"/>
    </source>
</evidence>
<dbReference type="Proteomes" id="UP000006055">
    <property type="component" value="Chromosome"/>
</dbReference>
<dbReference type="InterPro" id="IPR036010">
    <property type="entry name" value="2Fe-2S_ferredoxin-like_sf"/>
</dbReference>
<dbReference type="HOGENOM" id="CLU_052511_3_1_7"/>
<gene>
    <name evidence="7" type="ordered locus">Desti_1839</name>
</gene>
<dbReference type="SUPFAM" id="SSF54292">
    <property type="entry name" value="2Fe-2S ferredoxin-like"/>
    <property type="match status" value="1"/>
</dbReference>
<reference evidence="8" key="1">
    <citation type="submission" date="2012-06" db="EMBL/GenBank/DDBJ databases">
        <title>Complete sequence of chromosome of Desulfomonile tiedjei DSM 6799.</title>
        <authorList>
            <person name="Lucas S."/>
            <person name="Copeland A."/>
            <person name="Lapidus A."/>
            <person name="Glavina del Rio T."/>
            <person name="Dalin E."/>
            <person name="Tice H."/>
            <person name="Bruce D."/>
            <person name="Goodwin L."/>
            <person name="Pitluck S."/>
            <person name="Peters L."/>
            <person name="Ovchinnikova G."/>
            <person name="Zeytun A."/>
            <person name="Lu M."/>
            <person name="Kyrpides N."/>
            <person name="Mavromatis K."/>
            <person name="Ivanova N."/>
            <person name="Brettin T."/>
            <person name="Detter J.C."/>
            <person name="Han C."/>
            <person name="Larimer F."/>
            <person name="Land M."/>
            <person name="Hauser L."/>
            <person name="Markowitz V."/>
            <person name="Cheng J.-F."/>
            <person name="Hugenholtz P."/>
            <person name="Woyke T."/>
            <person name="Wu D."/>
            <person name="Spring S."/>
            <person name="Schroeder M."/>
            <person name="Brambilla E."/>
            <person name="Klenk H.-P."/>
            <person name="Eisen J.A."/>
        </authorList>
    </citation>
    <scope>NUCLEOTIDE SEQUENCE [LARGE SCALE GENOMIC DNA]</scope>
    <source>
        <strain evidence="8">ATCC 49306 / DSM 6799 / DCB-1</strain>
    </source>
</reference>
<dbReference type="STRING" id="706587.Desti_1839"/>
<sequence>MSKDIKFILNGNRMEMSIEEHWTVLHLLREELGLTGTKEGCGSGECGACTVIVDGLAVNSCLYLAVELEGKDVLSIEGLASPDGTLHPLQKSFIEHGGIQCGFCSPGMILSSKALLDENPRPTDEEIQHALAGNLCRCTGYVPIFESVKAVIQKDSEDIGVVVREAGSSSDS</sequence>
<dbReference type="OrthoDB" id="9775084at2"/>
<dbReference type="InterPro" id="IPR036884">
    <property type="entry name" value="2Fe-2S-bd_dom_sf"/>
</dbReference>
<keyword evidence="4" id="KW-0408">Iron</keyword>
<dbReference type="CDD" id="cd00207">
    <property type="entry name" value="fer2"/>
    <property type="match status" value="1"/>
</dbReference>
<keyword evidence="2" id="KW-0479">Metal-binding</keyword>
<dbReference type="FunFam" id="1.10.150.120:FF:000003">
    <property type="entry name" value="Carbon monoxide dehydrogenase, small subunit"/>
    <property type="match status" value="1"/>
</dbReference>
<dbReference type="PATRIC" id="fig|706587.4.peg.2114"/>
<organism evidence="7 8">
    <name type="scientific">Desulfomonile tiedjei (strain ATCC 49306 / DSM 6799 / DCB-1)</name>
    <dbReference type="NCBI Taxonomy" id="706587"/>
    <lineage>
        <taxon>Bacteria</taxon>
        <taxon>Pseudomonadati</taxon>
        <taxon>Thermodesulfobacteriota</taxon>
        <taxon>Desulfomonilia</taxon>
        <taxon>Desulfomonilales</taxon>
        <taxon>Desulfomonilaceae</taxon>
        <taxon>Desulfomonile</taxon>
    </lineage>
</organism>
<dbReference type="AlphaFoldDB" id="I4C4Q6"/>
<proteinExistence type="predicted"/>
<dbReference type="GO" id="GO:0016491">
    <property type="term" value="F:oxidoreductase activity"/>
    <property type="evidence" value="ECO:0007669"/>
    <property type="project" value="UniProtKB-KW"/>
</dbReference>
<dbReference type="InterPro" id="IPR002888">
    <property type="entry name" value="2Fe-2S-bd"/>
</dbReference>
<evidence type="ECO:0000256" key="5">
    <source>
        <dbReference type="ARBA" id="ARBA00023014"/>
    </source>
</evidence>
<name>I4C4Q6_DESTA</name>
<evidence type="ECO:0000313" key="7">
    <source>
        <dbReference type="EMBL" id="AFM24547.1"/>
    </source>
</evidence>
<dbReference type="PANTHER" id="PTHR44379">
    <property type="entry name" value="OXIDOREDUCTASE WITH IRON-SULFUR SUBUNIT"/>
    <property type="match status" value="1"/>
</dbReference>
<evidence type="ECO:0000313" key="8">
    <source>
        <dbReference type="Proteomes" id="UP000006055"/>
    </source>
</evidence>
<keyword evidence="8" id="KW-1185">Reference proteome</keyword>